<protein>
    <submittedName>
        <fullName evidence="1">ORF1 protein</fullName>
    </submittedName>
</protein>
<proteinExistence type="predicted"/>
<name>Q6TE21_VIBCL</name>
<keyword evidence="1" id="KW-0614">Plasmid</keyword>
<dbReference type="EMBL" id="AY423429">
    <property type="protein sequence ID" value="AAQ97143.1"/>
    <property type="molecule type" value="Genomic_DNA"/>
</dbReference>
<accession>Q6TE21</accession>
<reference evidence="1" key="1">
    <citation type="journal article" date="2007" name="J. Microbiol.">
        <title>pVC, a small cryptic plasmid from the environmental isolate of Vibrio cholerae MP-1.</title>
        <authorList>
            <person name="Zhang R."/>
            <person name="Wang Y."/>
            <person name="Leung P.C."/>
            <person name="Gu J.D."/>
        </authorList>
    </citation>
    <scope>NUCLEOTIDE SEQUENCE</scope>
    <source>
        <plasmid evidence="1">pVC</plasmid>
    </source>
</reference>
<dbReference type="AlphaFoldDB" id="Q6TE21"/>
<sequence length="117" mass="13280">MLPICSQIAIELLPFSHFAPILLPDCSQIAIELLPFCYPHDRDSLPNRHAVESILSRAKGEPFEPLIWRASLAPSLEQEKRFSLLKRCSFCADLHNCPLEGVFCLKCPCRFLPSKSR</sequence>
<geneLocation type="plasmid" evidence="1">
    <name>pVC</name>
</geneLocation>
<organism evidence="1">
    <name type="scientific">Vibrio cholerae</name>
    <dbReference type="NCBI Taxonomy" id="666"/>
    <lineage>
        <taxon>Bacteria</taxon>
        <taxon>Pseudomonadati</taxon>
        <taxon>Pseudomonadota</taxon>
        <taxon>Gammaproteobacteria</taxon>
        <taxon>Vibrionales</taxon>
        <taxon>Vibrionaceae</taxon>
        <taxon>Vibrio</taxon>
    </lineage>
</organism>
<evidence type="ECO:0000313" key="1">
    <source>
        <dbReference type="EMBL" id="AAQ97143.1"/>
    </source>
</evidence>